<dbReference type="RefSeq" id="WP_012006847.1">
    <property type="nucleotide sequence ID" value="NC_009840.1"/>
</dbReference>
<organism evidence="1 2">
    <name type="scientific">Prochlorococcus marinus (strain MIT 9215)</name>
    <dbReference type="NCBI Taxonomy" id="93060"/>
    <lineage>
        <taxon>Bacteria</taxon>
        <taxon>Bacillati</taxon>
        <taxon>Cyanobacteriota</taxon>
        <taxon>Cyanophyceae</taxon>
        <taxon>Synechococcales</taxon>
        <taxon>Prochlorococcaceae</taxon>
        <taxon>Prochlorococcus</taxon>
    </lineage>
</organism>
<evidence type="ECO:0000313" key="2">
    <source>
        <dbReference type="Proteomes" id="UP000002014"/>
    </source>
</evidence>
<dbReference type="AlphaFoldDB" id="A8G231"/>
<reference evidence="1 2" key="1">
    <citation type="journal article" date="2007" name="PLoS Genet.">
        <title>Patterns and implications of gene gain and loss in the evolution of Prochlorococcus.</title>
        <authorList>
            <person name="Kettler G.C."/>
            <person name="Martiny A.C."/>
            <person name="Huang K."/>
            <person name="Zucker J."/>
            <person name="Coleman M.L."/>
            <person name="Rodrigue S."/>
            <person name="Chen F."/>
            <person name="Lapidus A."/>
            <person name="Ferriera S."/>
            <person name="Johnson J."/>
            <person name="Steglich C."/>
            <person name="Church G.M."/>
            <person name="Richardson P."/>
            <person name="Chisholm S.W."/>
        </authorList>
    </citation>
    <scope>NUCLEOTIDE SEQUENCE [LARGE SCALE GENOMIC DNA]</scope>
    <source>
        <strain evidence="1 2">MIT 9215</strain>
    </source>
</reference>
<dbReference type="STRING" id="93060.P9215_00431"/>
<gene>
    <name evidence="1" type="ordered locus">P9215_00431</name>
</gene>
<proteinExistence type="predicted"/>
<accession>A8G231</accession>
<dbReference type="Proteomes" id="UP000002014">
    <property type="component" value="Chromosome"/>
</dbReference>
<dbReference type="HOGENOM" id="CLU_2331438_0_0_3"/>
<name>A8G231_PROM2</name>
<evidence type="ECO:0000313" key="1">
    <source>
        <dbReference type="EMBL" id="ABV49662.1"/>
    </source>
</evidence>
<dbReference type="KEGG" id="pmh:P9215_00431"/>
<dbReference type="OrthoDB" id="9803895at2"/>
<dbReference type="EMBL" id="CP000825">
    <property type="protein sequence ID" value="ABV49662.1"/>
    <property type="molecule type" value="Genomic_DNA"/>
</dbReference>
<protein>
    <submittedName>
        <fullName evidence="1">Uncharacterized protein</fullName>
    </submittedName>
</protein>
<sequence length="98" mass="11422">MNQNLIDNTEAVLKWYEGIQTIFKHLQVSNNWSKQEAWDKLKIELINAVGEGEFIPDDLEWVRGLLLYGKKPTTEEAIRVSKRYRDSTPLIDSLAKLF</sequence>